<sequence>MKTILSDIPLSPLHFSEHVFVFDIHKLKQTAPCAGCFSCWVKTPEACIFQDDISSFTASMKQSDMLYILTRNVYGSYSPFVKCAIDRSLSYVQPYFTIRNHEMHHVLTSSTHLQLIVIAYGSEDVQEQNALQALVQANGVNMDCRNVQCHLCKDSEKALALLQTMEGVTSR</sequence>
<proteinExistence type="predicted"/>
<name>A0A3E2VVD5_CLOIN</name>
<dbReference type="OrthoDB" id="9805976at2"/>
<dbReference type="RefSeq" id="WP_117443297.1">
    <property type="nucleotide sequence ID" value="NZ_JAKNHC010000050.1"/>
</dbReference>
<dbReference type="Proteomes" id="UP000260025">
    <property type="component" value="Unassembled WGS sequence"/>
</dbReference>
<comment type="caution">
    <text evidence="1">The sequence shown here is derived from an EMBL/GenBank/DDBJ whole genome shotgun (WGS) entry which is preliminary data.</text>
</comment>
<dbReference type="Gene3D" id="3.40.50.360">
    <property type="match status" value="1"/>
</dbReference>
<gene>
    <name evidence="1" type="ORF">DXA38_11490</name>
</gene>
<protein>
    <submittedName>
        <fullName evidence="1">Flavodoxin family protein</fullName>
    </submittedName>
</protein>
<reference evidence="1 2" key="1">
    <citation type="submission" date="2018-08" db="EMBL/GenBank/DDBJ databases">
        <title>A genome reference for cultivated species of the human gut microbiota.</title>
        <authorList>
            <person name="Zou Y."/>
            <person name="Xue W."/>
            <person name="Luo G."/>
        </authorList>
    </citation>
    <scope>NUCLEOTIDE SEQUENCE [LARGE SCALE GENOMIC DNA]</scope>
    <source>
        <strain evidence="1 2">OF01-2LB</strain>
    </source>
</reference>
<evidence type="ECO:0000313" key="2">
    <source>
        <dbReference type="Proteomes" id="UP000260025"/>
    </source>
</evidence>
<dbReference type="EMBL" id="QVEV01000015">
    <property type="protein sequence ID" value="RGC15179.1"/>
    <property type="molecule type" value="Genomic_DNA"/>
</dbReference>
<evidence type="ECO:0000313" key="1">
    <source>
        <dbReference type="EMBL" id="RGC15179.1"/>
    </source>
</evidence>
<dbReference type="InterPro" id="IPR029039">
    <property type="entry name" value="Flavoprotein-like_sf"/>
</dbReference>
<accession>A0A3E2VVD5</accession>
<organism evidence="1 2">
    <name type="scientific">Clostridium innocuum</name>
    <dbReference type="NCBI Taxonomy" id="1522"/>
    <lineage>
        <taxon>Bacteria</taxon>
        <taxon>Bacillati</taxon>
        <taxon>Bacillota</taxon>
        <taxon>Clostridia</taxon>
        <taxon>Eubacteriales</taxon>
        <taxon>Clostridiaceae</taxon>
        <taxon>Clostridium</taxon>
    </lineage>
</organism>
<dbReference type="AlphaFoldDB" id="A0A3E2VVD5"/>
<dbReference type="SUPFAM" id="SSF52218">
    <property type="entry name" value="Flavoproteins"/>
    <property type="match status" value="1"/>
</dbReference>